<keyword evidence="2" id="KW-1185">Reference proteome</keyword>
<reference evidence="1 2" key="1">
    <citation type="submission" date="2019-07" db="EMBL/GenBank/DDBJ databases">
        <title>De Novo Assembly of kiwifruit Actinidia rufa.</title>
        <authorList>
            <person name="Sugita-Konishi S."/>
            <person name="Sato K."/>
            <person name="Mori E."/>
            <person name="Abe Y."/>
            <person name="Kisaki G."/>
            <person name="Hamano K."/>
            <person name="Suezawa K."/>
            <person name="Otani M."/>
            <person name="Fukuda T."/>
            <person name="Manabe T."/>
            <person name="Gomi K."/>
            <person name="Tabuchi M."/>
            <person name="Akimitsu K."/>
            <person name="Kataoka I."/>
        </authorList>
    </citation>
    <scope>NUCLEOTIDE SEQUENCE [LARGE SCALE GENOMIC DNA]</scope>
    <source>
        <strain evidence="2">cv. Fuchu</strain>
    </source>
</reference>
<gene>
    <name evidence="1" type="ORF">Acr_22g0005950</name>
</gene>
<dbReference type="AlphaFoldDB" id="A0A7J0GK56"/>
<accession>A0A7J0GK56</accession>
<dbReference type="OrthoDB" id="1737504at2759"/>
<dbReference type="Proteomes" id="UP000585474">
    <property type="component" value="Unassembled WGS sequence"/>
</dbReference>
<evidence type="ECO:0000313" key="2">
    <source>
        <dbReference type="Proteomes" id="UP000585474"/>
    </source>
</evidence>
<protein>
    <submittedName>
        <fullName evidence="1">Uncharacterized protein</fullName>
    </submittedName>
</protein>
<comment type="caution">
    <text evidence="1">The sequence shown here is derived from an EMBL/GenBank/DDBJ whole genome shotgun (WGS) entry which is preliminary data.</text>
</comment>
<evidence type="ECO:0000313" key="1">
    <source>
        <dbReference type="EMBL" id="GFZ11197.1"/>
    </source>
</evidence>
<dbReference type="EMBL" id="BJWL01000022">
    <property type="protein sequence ID" value="GFZ11197.1"/>
    <property type="molecule type" value="Genomic_DNA"/>
</dbReference>
<name>A0A7J0GK56_9ERIC</name>
<proteinExistence type="predicted"/>
<sequence length="177" mass="20226">MASKSMNGNRGIHETEREYPLVAKILGERGNIPLANAPRGANGPSEQRLSHLLLDDEEDNRYTTIRRLEAEMVVLRHVLVANNFKIPTPIARGVYGPDWSDSIRIQMFPSRLDDLRLKWFDKLPPGSIRSFFQLFEPSMAQFVINTKALKDVGRTSFRNFLPGRKFIPKIEGKHGRL</sequence>
<organism evidence="1 2">
    <name type="scientific">Actinidia rufa</name>
    <dbReference type="NCBI Taxonomy" id="165716"/>
    <lineage>
        <taxon>Eukaryota</taxon>
        <taxon>Viridiplantae</taxon>
        <taxon>Streptophyta</taxon>
        <taxon>Embryophyta</taxon>
        <taxon>Tracheophyta</taxon>
        <taxon>Spermatophyta</taxon>
        <taxon>Magnoliopsida</taxon>
        <taxon>eudicotyledons</taxon>
        <taxon>Gunneridae</taxon>
        <taxon>Pentapetalae</taxon>
        <taxon>asterids</taxon>
        <taxon>Ericales</taxon>
        <taxon>Actinidiaceae</taxon>
        <taxon>Actinidia</taxon>
    </lineage>
</organism>